<protein>
    <recommendedName>
        <fullName evidence="9">Ribonuclease J</fullName>
        <shortName evidence="9">RNase J</shortName>
        <ecNumber evidence="9">3.1.-.-</ecNumber>
    </recommendedName>
</protein>
<evidence type="ECO:0000256" key="4">
    <source>
        <dbReference type="ARBA" id="ARBA00022759"/>
    </source>
</evidence>
<keyword evidence="1 9" id="KW-0963">Cytoplasm</keyword>
<evidence type="ECO:0000259" key="11">
    <source>
        <dbReference type="SMART" id="SM00849"/>
    </source>
</evidence>
<comment type="caution">
    <text evidence="9">Lacks conserved residue(s) required for the propagation of feature annotation.</text>
</comment>
<dbReference type="SUPFAM" id="SSF56281">
    <property type="entry name" value="Metallo-hydrolase/oxidoreductase"/>
    <property type="match status" value="1"/>
</dbReference>
<evidence type="ECO:0000256" key="8">
    <source>
        <dbReference type="ARBA" id="ARBA00022884"/>
    </source>
</evidence>
<comment type="caution">
    <text evidence="12">The sequence shown here is derived from an EMBL/GenBank/DDBJ whole genome shotgun (WGS) entry which is preliminary data.</text>
</comment>
<dbReference type="AlphaFoldDB" id="A0A2H0BR56"/>
<dbReference type="GO" id="GO:0006364">
    <property type="term" value="P:rRNA processing"/>
    <property type="evidence" value="ECO:0007669"/>
    <property type="project" value="UniProtKB-UniRule"/>
</dbReference>
<dbReference type="Pfam" id="PF22505">
    <property type="entry name" value="RNase_J_b_CASP"/>
    <property type="match status" value="1"/>
</dbReference>
<keyword evidence="3" id="KW-0479">Metal-binding</keyword>
<evidence type="ECO:0000256" key="1">
    <source>
        <dbReference type="ARBA" id="ARBA00022490"/>
    </source>
</evidence>
<evidence type="ECO:0000256" key="3">
    <source>
        <dbReference type="ARBA" id="ARBA00022723"/>
    </source>
</evidence>
<evidence type="ECO:0000313" key="13">
    <source>
        <dbReference type="Proteomes" id="UP000231581"/>
    </source>
</evidence>
<comment type="function">
    <text evidence="9">An RNase that has 5'-3' exonuclease and possibly endonuclease activity. Involved in maturation of rRNA and in some organisms also mRNA maturation and/or decay.</text>
</comment>
<dbReference type="SMART" id="SM00849">
    <property type="entry name" value="Lactamase_B"/>
    <property type="match status" value="1"/>
</dbReference>
<feature type="domain" description="Metallo-beta-lactamase" evidence="11">
    <location>
        <begin position="136"/>
        <end position="332"/>
    </location>
</feature>
<dbReference type="Proteomes" id="UP000231581">
    <property type="component" value="Unassembled WGS sequence"/>
</dbReference>
<dbReference type="EMBL" id="PCSZ01000078">
    <property type="protein sequence ID" value="PIP60167.1"/>
    <property type="molecule type" value="Genomic_DNA"/>
</dbReference>
<reference evidence="12 13" key="1">
    <citation type="submission" date="2017-09" db="EMBL/GenBank/DDBJ databases">
        <title>Depth-based differentiation of microbial function through sediment-hosted aquifers and enrichment of novel symbionts in the deep terrestrial subsurface.</title>
        <authorList>
            <person name="Probst A.J."/>
            <person name="Ladd B."/>
            <person name="Jarett J.K."/>
            <person name="Geller-Mcgrath D.E."/>
            <person name="Sieber C.M."/>
            <person name="Emerson J.B."/>
            <person name="Anantharaman K."/>
            <person name="Thomas B.C."/>
            <person name="Malmstrom R."/>
            <person name="Stieglmeier M."/>
            <person name="Klingl A."/>
            <person name="Woyke T."/>
            <person name="Ryan C.M."/>
            <person name="Banfield J.F."/>
        </authorList>
    </citation>
    <scope>NUCLEOTIDE SEQUENCE [LARGE SCALE GENOMIC DNA]</scope>
    <source>
        <strain evidence="12">CG22_combo_CG10-13_8_21_14_all_47_17</strain>
    </source>
</reference>
<proteinExistence type="inferred from homology"/>
<accession>A0A2H0BR56</accession>
<evidence type="ECO:0000256" key="5">
    <source>
        <dbReference type="ARBA" id="ARBA00022801"/>
    </source>
</evidence>
<dbReference type="Pfam" id="PF07521">
    <property type="entry name" value="RMMBL"/>
    <property type="match status" value="1"/>
</dbReference>
<keyword evidence="6" id="KW-0862">Zinc</keyword>
<gene>
    <name evidence="9" type="primary">rnj</name>
    <name evidence="12" type="ORF">COX00_04550</name>
</gene>
<dbReference type="GO" id="GO:0008270">
    <property type="term" value="F:zinc ion binding"/>
    <property type="evidence" value="ECO:0007669"/>
    <property type="project" value="InterPro"/>
</dbReference>
<dbReference type="Pfam" id="PF12706">
    <property type="entry name" value="Lactamase_B_2"/>
    <property type="match status" value="1"/>
</dbReference>
<evidence type="ECO:0000256" key="10">
    <source>
        <dbReference type="SAM" id="MobiDB-lite"/>
    </source>
</evidence>
<dbReference type="InterPro" id="IPR011108">
    <property type="entry name" value="RMMBL"/>
</dbReference>
<dbReference type="InterPro" id="IPR004613">
    <property type="entry name" value="RNase_J"/>
</dbReference>
<dbReference type="Gene3D" id="3.40.50.10710">
    <property type="entry name" value="Metallo-hydrolase/oxidoreductase"/>
    <property type="match status" value="1"/>
</dbReference>
<dbReference type="EC" id="3.1.-.-" evidence="9"/>
<feature type="compositionally biased region" description="Basic and acidic residues" evidence="10">
    <location>
        <begin position="56"/>
        <end position="82"/>
    </location>
</feature>
<dbReference type="InterPro" id="IPR036866">
    <property type="entry name" value="RibonucZ/Hydroxyglut_hydro"/>
</dbReference>
<evidence type="ECO:0000313" key="12">
    <source>
        <dbReference type="EMBL" id="PIP60167.1"/>
    </source>
</evidence>
<dbReference type="GO" id="GO:0004521">
    <property type="term" value="F:RNA endonuclease activity"/>
    <property type="evidence" value="ECO:0007669"/>
    <property type="project" value="UniProtKB-UniRule"/>
</dbReference>
<dbReference type="Pfam" id="PF17770">
    <property type="entry name" value="RNase_J_C"/>
    <property type="match status" value="1"/>
</dbReference>
<keyword evidence="2 9" id="KW-0540">Nuclease</keyword>
<feature type="compositionally biased region" description="Low complexity" evidence="10">
    <location>
        <begin position="39"/>
        <end position="51"/>
    </location>
</feature>
<dbReference type="InterPro" id="IPR030854">
    <property type="entry name" value="RNase_J_bac"/>
</dbReference>
<dbReference type="InterPro" id="IPR042173">
    <property type="entry name" value="RNase_J_2"/>
</dbReference>
<dbReference type="InterPro" id="IPR001279">
    <property type="entry name" value="Metallo-B-lactamas"/>
</dbReference>
<dbReference type="PANTHER" id="PTHR43694:SF1">
    <property type="entry name" value="RIBONUCLEASE J"/>
    <property type="match status" value="1"/>
</dbReference>
<feature type="region of interest" description="Disordered" evidence="10">
    <location>
        <begin position="1"/>
        <end position="91"/>
    </location>
</feature>
<comment type="similarity">
    <text evidence="9">Belongs to the metallo-beta-lactamase superfamily. RNA-metabolizing metallo-beta-lactamase-like family. Bacterial RNase J subfamily.</text>
</comment>
<keyword evidence="8 9" id="KW-0694">RNA-binding</keyword>
<dbReference type="GO" id="GO:0005737">
    <property type="term" value="C:cytoplasm"/>
    <property type="evidence" value="ECO:0007669"/>
    <property type="project" value="UniProtKB-SubCell"/>
</dbReference>
<comment type="subunit">
    <text evidence="9">Homodimer, may be a subunit of the RNA degradosome.</text>
</comment>
<sequence length="674" mass="74199">MNQTKRSPRGGSSSGSKHSNAKGQKPTPLAGAKPVPAAFKGSSSTFKKSGSYNPKDSLKKGFSKEEGGHGKRGPSDKYEVNKNRKRGKFGPAFEAKPRMHTYKNEPQFKTGSDKDLLEKDGERVRVMVVGGNEEVGRNCTVMEYGNDIIIIDLGLQFPDEDMPGVDYIIPNLSCLKGKEKNIRGVIITHAHYDHIGGIPHLIPMLGNPPLFATDLTCGIIAKRQEDHRDKPKLNLYSIKSDDVLQLGVFKVEFFGVAHSVPSSLGVIVTTPAGIIVHTGDFKLDSGPGAQSVQETEKIKALADRDVLALMIDSTNASKPGRQLAEVDIQTNIDEIIKNAKGRIIIGTFASMISRVQQIIRACERQGRKVAVEGFSMRSNVLIAQQLGYIQVEKGTLIDTKDIHKYPREKTAVICTGAQGEERAVLMRIANHEHRLIKLEPGDTIVFSSSVIPGNERSVQRVKDTLYREGAEVIHYKMMDVHAGGHAQQDDLVEMHNMIKPKYIIPIEGHYSFLCEHAKAAVANGFNSDNIFIADNGQIMEFDKGRNGMLTNKKVDTSYVFVDGLGVGNTNQIILRDRQHLSGDGVVIVVAVLDGKTGNPEALPDIISRGFVFMKEHQELVSQTRRKADAILKNHGAKAAPDMSYIKDKLRDEVGEFLYVKTELRPMIIPVIVEV</sequence>
<dbReference type="HAMAP" id="MF_01491">
    <property type="entry name" value="RNase_J_bact"/>
    <property type="match status" value="1"/>
</dbReference>
<keyword evidence="5 9" id="KW-0378">Hydrolase</keyword>
<dbReference type="InterPro" id="IPR041636">
    <property type="entry name" value="RNase_J_C"/>
</dbReference>
<dbReference type="GO" id="GO:0003723">
    <property type="term" value="F:RNA binding"/>
    <property type="evidence" value="ECO:0007669"/>
    <property type="project" value="UniProtKB-UniRule"/>
</dbReference>
<dbReference type="InterPro" id="IPR055132">
    <property type="entry name" value="RNase_J_b_CASP"/>
</dbReference>
<name>A0A2H0BR56_9BACT</name>
<dbReference type="NCBIfam" id="TIGR00649">
    <property type="entry name" value="MG423"/>
    <property type="match status" value="1"/>
</dbReference>
<comment type="subcellular location">
    <subcellularLocation>
        <location evidence="9">Cytoplasm</location>
    </subcellularLocation>
</comment>
<evidence type="ECO:0000256" key="2">
    <source>
        <dbReference type="ARBA" id="ARBA00022722"/>
    </source>
</evidence>
<organism evidence="12 13">
    <name type="scientific">Candidatus Uhrbacteria bacterium CG22_combo_CG10-13_8_21_14_all_47_17</name>
    <dbReference type="NCBI Taxonomy" id="1975041"/>
    <lineage>
        <taxon>Bacteria</taxon>
        <taxon>Candidatus Uhriibacteriota</taxon>
    </lineage>
</organism>
<dbReference type="Gene3D" id="3.10.20.580">
    <property type="match status" value="1"/>
</dbReference>
<evidence type="ECO:0000256" key="6">
    <source>
        <dbReference type="ARBA" id="ARBA00022833"/>
    </source>
</evidence>
<dbReference type="CDD" id="cd07714">
    <property type="entry name" value="RNaseJ_MBL-fold"/>
    <property type="match status" value="1"/>
</dbReference>
<keyword evidence="4 9" id="KW-0255">Endonuclease</keyword>
<evidence type="ECO:0000256" key="7">
    <source>
        <dbReference type="ARBA" id="ARBA00022839"/>
    </source>
</evidence>
<evidence type="ECO:0000256" key="9">
    <source>
        <dbReference type="HAMAP-Rule" id="MF_01491"/>
    </source>
</evidence>
<dbReference type="PANTHER" id="PTHR43694">
    <property type="entry name" value="RIBONUCLEASE J"/>
    <property type="match status" value="1"/>
</dbReference>
<keyword evidence="7 9" id="KW-0269">Exonuclease</keyword>
<keyword evidence="9" id="KW-0698">rRNA processing</keyword>
<dbReference type="GO" id="GO:0004534">
    <property type="term" value="F:5'-3' RNA exonuclease activity"/>
    <property type="evidence" value="ECO:0007669"/>
    <property type="project" value="UniProtKB-UniRule"/>
</dbReference>
<dbReference type="Gene3D" id="3.60.15.10">
    <property type="entry name" value="Ribonuclease Z/Hydroxyacylglutathione hydrolase-like"/>
    <property type="match status" value="1"/>
</dbReference>